<evidence type="ECO:0000256" key="4">
    <source>
        <dbReference type="SAM" id="MobiDB-lite"/>
    </source>
</evidence>
<dbReference type="Gene3D" id="3.30.110.60">
    <property type="entry name" value="YhbY-like"/>
    <property type="match status" value="1"/>
</dbReference>
<dbReference type="AlphaFoldDB" id="W8UEB4"/>
<dbReference type="PROSITE" id="PS51295">
    <property type="entry name" value="CRM"/>
    <property type="match status" value="1"/>
</dbReference>
<dbReference type="KEGG" id="kps:KPNJ2_00600"/>
<dbReference type="SUPFAM" id="SSF75471">
    <property type="entry name" value="YhbY-like"/>
    <property type="match status" value="1"/>
</dbReference>
<dbReference type="PATRIC" id="fig|1420013.3.peg.570"/>
<keyword evidence="1 3" id="KW-0694">RNA-binding</keyword>
<dbReference type="PANTHER" id="PTHR40065">
    <property type="entry name" value="RNA-BINDING PROTEIN YHBY"/>
    <property type="match status" value="1"/>
</dbReference>
<protein>
    <recommendedName>
        <fullName evidence="2">RNA-binding protein YhbY</fullName>
    </recommendedName>
</protein>
<gene>
    <name evidence="6" type="ORF">KPNJ2_00600</name>
</gene>
<evidence type="ECO:0000256" key="3">
    <source>
        <dbReference type="PROSITE-ProRule" id="PRU00626"/>
    </source>
</evidence>
<dbReference type="GO" id="GO:0003723">
    <property type="term" value="F:RNA binding"/>
    <property type="evidence" value="ECO:0007669"/>
    <property type="project" value="UniProtKB-UniRule"/>
</dbReference>
<evidence type="ECO:0000256" key="1">
    <source>
        <dbReference type="ARBA" id="ARBA00022884"/>
    </source>
</evidence>
<dbReference type="Pfam" id="PF01985">
    <property type="entry name" value="CRS1_YhbY"/>
    <property type="match status" value="1"/>
</dbReference>
<dbReference type="InterPro" id="IPR001890">
    <property type="entry name" value="RNA-binding_CRM"/>
</dbReference>
<dbReference type="NCBIfam" id="TIGR00253">
    <property type="entry name" value="RNA_bind_YhbY"/>
    <property type="match status" value="1"/>
</dbReference>
<evidence type="ECO:0000256" key="2">
    <source>
        <dbReference type="ARBA" id="ARBA00068016"/>
    </source>
</evidence>
<proteinExistence type="predicted"/>
<accession>W8UEB4</accession>
<dbReference type="NCBIfam" id="NF007669">
    <property type="entry name" value="PRK10343.1"/>
    <property type="match status" value="1"/>
</dbReference>
<dbReference type="Proteomes" id="UP000019586">
    <property type="component" value="Chromosome"/>
</dbReference>
<sequence>MGDGGRMTRFQSQRKQKNTMNLSTKQKQHLKGLAHPLKPVVMLGNNGLTEGVLAEIEQALGHHELIKVKIASEDRETKALIVEAIVRETGACNVQVIGKTLVLYRPTPERKISLPR</sequence>
<reference evidence="6 7" key="1">
    <citation type="journal article" date="2014" name="Proc. Natl. Acad. Sci. U.S.A.">
        <title>Molecular dissection of the evolution of carbapenem-resistant multilocus sequence type 258 Klebsiella pneumoniae.</title>
        <authorList>
            <person name="Deleo F.R."/>
            <person name="Chen L."/>
            <person name="Porcella S.F."/>
            <person name="Martens C.A."/>
            <person name="Kobayashi S.D."/>
            <person name="Porter A.R."/>
            <person name="Chavda K.D."/>
            <person name="Jacobs M.R."/>
            <person name="Mathema B."/>
            <person name="Olsen R.J."/>
            <person name="Bonomo R.A."/>
            <person name="Musser J.M."/>
            <person name="Kreiswirth B.N."/>
        </authorList>
    </citation>
    <scope>NUCLEOTIDE SEQUENCE [LARGE SCALE GENOMIC DNA]</scope>
    <source>
        <strain evidence="6">30684/NJST258_2</strain>
    </source>
</reference>
<organism evidence="6 7">
    <name type="scientific">Klebsiella pneumoniae 30684/NJST258_2</name>
    <dbReference type="NCBI Taxonomy" id="1420013"/>
    <lineage>
        <taxon>Bacteria</taxon>
        <taxon>Pseudomonadati</taxon>
        <taxon>Pseudomonadota</taxon>
        <taxon>Gammaproteobacteria</taxon>
        <taxon>Enterobacterales</taxon>
        <taxon>Enterobacteriaceae</taxon>
        <taxon>Klebsiella/Raoultella group</taxon>
        <taxon>Klebsiella</taxon>
        <taxon>Klebsiella pneumoniae complex</taxon>
    </lineage>
</organism>
<dbReference type="PANTHER" id="PTHR40065:SF3">
    <property type="entry name" value="RNA-BINDING PROTEIN YHBY"/>
    <property type="match status" value="1"/>
</dbReference>
<evidence type="ECO:0000313" key="6">
    <source>
        <dbReference type="EMBL" id="AHM77380.1"/>
    </source>
</evidence>
<dbReference type="FunFam" id="3.30.110.60:FF:000001">
    <property type="entry name" value="RNA-binding protein YhbY"/>
    <property type="match status" value="1"/>
</dbReference>
<dbReference type="InterPro" id="IPR051925">
    <property type="entry name" value="RNA-binding_domain"/>
</dbReference>
<evidence type="ECO:0000259" key="5">
    <source>
        <dbReference type="PROSITE" id="PS51295"/>
    </source>
</evidence>
<feature type="domain" description="CRM" evidence="5">
    <location>
        <begin position="20"/>
        <end position="116"/>
    </location>
</feature>
<name>W8UEB4_KLEPN</name>
<dbReference type="HOGENOM" id="CLU_095994_2_0_6"/>
<dbReference type="InterPro" id="IPR035920">
    <property type="entry name" value="YhbY-like_sf"/>
</dbReference>
<evidence type="ECO:0000313" key="7">
    <source>
        <dbReference type="Proteomes" id="UP000019586"/>
    </source>
</evidence>
<dbReference type="SMART" id="SM01103">
    <property type="entry name" value="CRS1_YhbY"/>
    <property type="match status" value="1"/>
</dbReference>
<dbReference type="InterPro" id="IPR017924">
    <property type="entry name" value="RNA-binding_YhbY"/>
</dbReference>
<feature type="region of interest" description="Disordered" evidence="4">
    <location>
        <begin position="1"/>
        <end position="26"/>
    </location>
</feature>
<dbReference type="EMBL" id="CP006918">
    <property type="protein sequence ID" value="AHM77380.1"/>
    <property type="molecule type" value="Genomic_DNA"/>
</dbReference>